<organism evidence="2 3">
    <name type="scientific">Candidatus Monoglobus merdigallinarum</name>
    <dbReference type="NCBI Taxonomy" id="2838698"/>
    <lineage>
        <taxon>Bacteria</taxon>
        <taxon>Bacillati</taxon>
        <taxon>Bacillota</taxon>
        <taxon>Clostridia</taxon>
        <taxon>Monoglobales</taxon>
        <taxon>Monoglobaceae</taxon>
        <taxon>Monoglobus</taxon>
    </lineage>
</organism>
<dbReference type="Proteomes" id="UP000824162">
    <property type="component" value="Unassembled WGS sequence"/>
</dbReference>
<reference evidence="2" key="1">
    <citation type="journal article" date="2021" name="PeerJ">
        <title>Extensive microbial diversity within the chicken gut microbiome revealed by metagenomics and culture.</title>
        <authorList>
            <person name="Gilroy R."/>
            <person name="Ravi A."/>
            <person name="Getino M."/>
            <person name="Pursley I."/>
            <person name="Horton D.L."/>
            <person name="Alikhan N.F."/>
            <person name="Baker D."/>
            <person name="Gharbi K."/>
            <person name="Hall N."/>
            <person name="Watson M."/>
            <person name="Adriaenssens E.M."/>
            <person name="Foster-Nyarko E."/>
            <person name="Jarju S."/>
            <person name="Secka A."/>
            <person name="Antonio M."/>
            <person name="Oren A."/>
            <person name="Chaudhuri R.R."/>
            <person name="La Ragione R."/>
            <person name="Hildebrand F."/>
            <person name="Pallen M.J."/>
        </authorList>
    </citation>
    <scope>NUCLEOTIDE SEQUENCE</scope>
    <source>
        <strain evidence="2">5790</strain>
    </source>
</reference>
<feature type="non-terminal residue" evidence="2">
    <location>
        <position position="1"/>
    </location>
</feature>
<feature type="transmembrane region" description="Helical" evidence="1">
    <location>
        <begin position="58"/>
        <end position="80"/>
    </location>
</feature>
<protein>
    <submittedName>
        <fullName evidence="2">ECF transporter S component</fullName>
    </submittedName>
</protein>
<keyword evidence="1" id="KW-1133">Transmembrane helix</keyword>
<keyword evidence="1" id="KW-0472">Membrane</keyword>
<evidence type="ECO:0000256" key="1">
    <source>
        <dbReference type="SAM" id="Phobius"/>
    </source>
</evidence>
<comment type="caution">
    <text evidence="2">The sequence shown here is derived from an EMBL/GenBank/DDBJ whole genome shotgun (WGS) entry which is preliminary data.</text>
</comment>
<evidence type="ECO:0000313" key="2">
    <source>
        <dbReference type="EMBL" id="HIV86203.1"/>
    </source>
</evidence>
<gene>
    <name evidence="2" type="ORF">H9900_05265</name>
</gene>
<feature type="transmembrane region" description="Helical" evidence="1">
    <location>
        <begin position="20"/>
        <end position="38"/>
    </location>
</feature>
<dbReference type="EMBL" id="DXIJ01000109">
    <property type="protein sequence ID" value="HIV86203.1"/>
    <property type="molecule type" value="Genomic_DNA"/>
</dbReference>
<dbReference type="AlphaFoldDB" id="A0A9D1PRJ9"/>
<proteinExistence type="predicted"/>
<dbReference type="Gene3D" id="1.10.1760.20">
    <property type="match status" value="1"/>
</dbReference>
<sequence length="106" mass="11560">LIGFISGFMYKKEALPKTSVPICIYGFLITIIVYGGIMNPASLIMSGGEINLKALVSYYISGLPFDLIHGVSSAVFLALLAKPMLTKLDRVKKKYGLLLKEANSFI</sequence>
<evidence type="ECO:0000313" key="3">
    <source>
        <dbReference type="Proteomes" id="UP000824162"/>
    </source>
</evidence>
<keyword evidence="1" id="KW-0812">Transmembrane</keyword>
<name>A0A9D1PRJ9_9FIRM</name>
<reference evidence="2" key="2">
    <citation type="submission" date="2021-04" db="EMBL/GenBank/DDBJ databases">
        <authorList>
            <person name="Gilroy R."/>
        </authorList>
    </citation>
    <scope>NUCLEOTIDE SEQUENCE</scope>
    <source>
        <strain evidence="2">5790</strain>
    </source>
</reference>
<accession>A0A9D1PRJ9</accession>